<organism evidence="3 4">
    <name type="scientific">Dermatophagoides farinae</name>
    <name type="common">American house dust mite</name>
    <dbReference type="NCBI Taxonomy" id="6954"/>
    <lineage>
        <taxon>Eukaryota</taxon>
        <taxon>Metazoa</taxon>
        <taxon>Ecdysozoa</taxon>
        <taxon>Arthropoda</taxon>
        <taxon>Chelicerata</taxon>
        <taxon>Arachnida</taxon>
        <taxon>Acari</taxon>
        <taxon>Acariformes</taxon>
        <taxon>Sarcoptiformes</taxon>
        <taxon>Astigmata</taxon>
        <taxon>Psoroptidia</taxon>
        <taxon>Analgoidea</taxon>
        <taxon>Pyroglyphidae</taxon>
        <taxon>Dermatophagoidinae</taxon>
        <taxon>Dermatophagoides</taxon>
    </lineage>
</organism>
<dbReference type="AlphaFoldDB" id="A0A922IH19"/>
<comment type="caution">
    <text evidence="3">The sequence shown here is derived from an EMBL/GenBank/DDBJ whole genome shotgun (WGS) entry which is preliminary data.</text>
</comment>
<feature type="transmembrane region" description="Helical" evidence="1">
    <location>
        <begin position="74"/>
        <end position="98"/>
    </location>
</feature>
<reference evidence="3" key="2">
    <citation type="journal article" date="2022" name="Res Sq">
        <title>Comparative Genomics Reveals Insights into the Divergent Evolution of Astigmatic Mites and Household Pest Adaptations.</title>
        <authorList>
            <person name="Xiong Q."/>
            <person name="Wan A.T.-Y."/>
            <person name="Liu X.-Y."/>
            <person name="Fung C.S.-H."/>
            <person name="Xiao X."/>
            <person name="Malainual N."/>
            <person name="Hou J."/>
            <person name="Wang L."/>
            <person name="Wang M."/>
            <person name="Yang K."/>
            <person name="Cui Y."/>
            <person name="Leung E."/>
            <person name="Nong W."/>
            <person name="Shin S.-K."/>
            <person name="Au S."/>
            <person name="Jeong K.Y."/>
            <person name="Chew F.T."/>
            <person name="Hui J."/>
            <person name="Leung T.F."/>
            <person name="Tungtrongchitr A."/>
            <person name="Zhong N."/>
            <person name="Liu Z."/>
            <person name="Tsui S."/>
        </authorList>
    </citation>
    <scope>NUCLEOTIDE SEQUENCE</scope>
    <source>
        <strain evidence="3">Derf</strain>
        <tissue evidence="3">Whole organism</tissue>
    </source>
</reference>
<keyword evidence="2" id="KW-0732">Signal</keyword>
<dbReference type="Proteomes" id="UP000790347">
    <property type="component" value="Unassembled WGS sequence"/>
</dbReference>
<evidence type="ECO:0000256" key="1">
    <source>
        <dbReference type="SAM" id="Phobius"/>
    </source>
</evidence>
<keyword evidence="1" id="KW-1133">Transmembrane helix</keyword>
<dbReference type="PROSITE" id="PS51257">
    <property type="entry name" value="PROKAR_LIPOPROTEIN"/>
    <property type="match status" value="1"/>
</dbReference>
<accession>A0A922IH19</accession>
<sequence length="191" mass="22179">MNKLIPYVFILTNLSIFACWAQNENITNEPMSSRMVPNYNMMSTFSAPPPIPKFSFPNPYGMRYMPAPHVMNGIVPMALSFSVGYFLLRLLTLGLFFAEKGYMDLVLLIYTELLLAFPYGHYRIDDKNSMAMDNMANIWRRTDLTTSSSYPSKTGPLLLHLYNKAMDKYNYPYDEQQQQQQQQQQIGKQHE</sequence>
<evidence type="ECO:0000256" key="2">
    <source>
        <dbReference type="SAM" id="SignalP"/>
    </source>
</evidence>
<gene>
    <name evidence="3" type="ORF">DERF_003214</name>
</gene>
<feature type="transmembrane region" description="Helical" evidence="1">
    <location>
        <begin position="105"/>
        <end position="122"/>
    </location>
</feature>
<keyword evidence="4" id="KW-1185">Reference proteome</keyword>
<protein>
    <submittedName>
        <fullName evidence="3">Uncharacterized protein</fullName>
    </submittedName>
</protein>
<keyword evidence="1" id="KW-0472">Membrane</keyword>
<feature type="chain" id="PRO_5036697060" evidence="2">
    <location>
        <begin position="22"/>
        <end position="191"/>
    </location>
</feature>
<dbReference type="EMBL" id="ASGP02000001">
    <property type="protein sequence ID" value="KAH9529323.1"/>
    <property type="molecule type" value="Genomic_DNA"/>
</dbReference>
<proteinExistence type="predicted"/>
<keyword evidence="1" id="KW-0812">Transmembrane</keyword>
<feature type="signal peptide" evidence="2">
    <location>
        <begin position="1"/>
        <end position="21"/>
    </location>
</feature>
<reference evidence="3" key="1">
    <citation type="submission" date="2013-05" db="EMBL/GenBank/DDBJ databases">
        <authorList>
            <person name="Yim A.K.Y."/>
            <person name="Chan T.F."/>
            <person name="Ji K.M."/>
            <person name="Liu X.Y."/>
            <person name="Zhou J.W."/>
            <person name="Li R.Q."/>
            <person name="Yang K.Y."/>
            <person name="Li J."/>
            <person name="Li M."/>
            <person name="Law P.T.W."/>
            <person name="Wu Y.L."/>
            <person name="Cai Z.L."/>
            <person name="Qin H."/>
            <person name="Bao Y."/>
            <person name="Leung R.K.K."/>
            <person name="Ng P.K.S."/>
            <person name="Zou J."/>
            <person name="Zhong X.J."/>
            <person name="Ran P.X."/>
            <person name="Zhong N.S."/>
            <person name="Liu Z.G."/>
            <person name="Tsui S.K.W."/>
        </authorList>
    </citation>
    <scope>NUCLEOTIDE SEQUENCE</scope>
    <source>
        <strain evidence="3">Derf</strain>
        <tissue evidence="3">Whole organism</tissue>
    </source>
</reference>
<name>A0A922IH19_DERFA</name>
<evidence type="ECO:0000313" key="3">
    <source>
        <dbReference type="EMBL" id="KAH9529323.1"/>
    </source>
</evidence>
<evidence type="ECO:0000313" key="4">
    <source>
        <dbReference type="Proteomes" id="UP000790347"/>
    </source>
</evidence>